<name>A0ABD0JKN4_9CAEN</name>
<comment type="caution">
    <text evidence="3">The sequence shown here is derived from an EMBL/GenBank/DDBJ whole genome shotgun (WGS) entry which is preliminary data.</text>
</comment>
<accession>A0ABD0JKN4</accession>
<feature type="chain" id="PRO_5044846027" description="Secreted protein" evidence="2">
    <location>
        <begin position="27"/>
        <end position="211"/>
    </location>
</feature>
<feature type="region of interest" description="Disordered" evidence="1">
    <location>
        <begin position="30"/>
        <end position="65"/>
    </location>
</feature>
<proteinExistence type="predicted"/>
<protein>
    <recommendedName>
        <fullName evidence="5">Secreted protein</fullName>
    </recommendedName>
</protein>
<feature type="signal peptide" evidence="2">
    <location>
        <begin position="1"/>
        <end position="26"/>
    </location>
</feature>
<reference evidence="3 4" key="1">
    <citation type="journal article" date="2023" name="Sci. Data">
        <title>Genome assembly of the Korean intertidal mud-creeper Batillaria attramentaria.</title>
        <authorList>
            <person name="Patra A.K."/>
            <person name="Ho P.T."/>
            <person name="Jun S."/>
            <person name="Lee S.J."/>
            <person name="Kim Y."/>
            <person name="Won Y.J."/>
        </authorList>
    </citation>
    <scope>NUCLEOTIDE SEQUENCE [LARGE SCALE GENOMIC DNA]</scope>
    <source>
        <strain evidence="3">Wonlab-2016</strain>
    </source>
</reference>
<evidence type="ECO:0000256" key="1">
    <source>
        <dbReference type="SAM" id="MobiDB-lite"/>
    </source>
</evidence>
<evidence type="ECO:0000313" key="3">
    <source>
        <dbReference type="EMBL" id="KAK7475389.1"/>
    </source>
</evidence>
<organism evidence="3 4">
    <name type="scientific">Batillaria attramentaria</name>
    <dbReference type="NCBI Taxonomy" id="370345"/>
    <lineage>
        <taxon>Eukaryota</taxon>
        <taxon>Metazoa</taxon>
        <taxon>Spiralia</taxon>
        <taxon>Lophotrochozoa</taxon>
        <taxon>Mollusca</taxon>
        <taxon>Gastropoda</taxon>
        <taxon>Caenogastropoda</taxon>
        <taxon>Sorbeoconcha</taxon>
        <taxon>Cerithioidea</taxon>
        <taxon>Batillariidae</taxon>
        <taxon>Batillaria</taxon>
    </lineage>
</organism>
<dbReference type="EMBL" id="JACVVK020000407">
    <property type="protein sequence ID" value="KAK7475389.1"/>
    <property type="molecule type" value="Genomic_DNA"/>
</dbReference>
<sequence>MQTRLLLTVLVMVLLLVTYLCCQVEAGRGDRASRRNRQQRNRHSQRPGGRGRNRQTMKDTAPTDDHDLTVSTAVVRRTCWIQRFRGLRLSDFCYTLAQGHQSQRVSSDREESKGNKRTMMMTTRQDLVLAATGILTFLLILPSVPGNAPEDFHQQGAPSDPDIHKPPSVQLRLLFLRLLCQDVETSNLAARDFCYDGQSASTRHVSERTDA</sequence>
<dbReference type="AlphaFoldDB" id="A0ABD0JKN4"/>
<keyword evidence="2" id="KW-0732">Signal</keyword>
<feature type="compositionally biased region" description="Basic residues" evidence="1">
    <location>
        <begin position="34"/>
        <end position="55"/>
    </location>
</feature>
<evidence type="ECO:0000256" key="2">
    <source>
        <dbReference type="SAM" id="SignalP"/>
    </source>
</evidence>
<evidence type="ECO:0000313" key="4">
    <source>
        <dbReference type="Proteomes" id="UP001519460"/>
    </source>
</evidence>
<dbReference type="Proteomes" id="UP001519460">
    <property type="component" value="Unassembled WGS sequence"/>
</dbReference>
<gene>
    <name evidence="3" type="ORF">BaRGS_00033339</name>
</gene>
<evidence type="ECO:0008006" key="5">
    <source>
        <dbReference type="Google" id="ProtNLM"/>
    </source>
</evidence>
<keyword evidence="4" id="KW-1185">Reference proteome</keyword>